<protein>
    <submittedName>
        <fullName evidence="4">Uncharacterized protein</fullName>
    </submittedName>
</protein>
<reference evidence="4 5" key="1">
    <citation type="submission" date="2019-01" db="EMBL/GenBank/DDBJ databases">
        <title>A draft genome assembly of the solar-powered sea slug Elysia chlorotica.</title>
        <authorList>
            <person name="Cai H."/>
            <person name="Li Q."/>
            <person name="Fang X."/>
            <person name="Li J."/>
            <person name="Curtis N.E."/>
            <person name="Altenburger A."/>
            <person name="Shibata T."/>
            <person name="Feng M."/>
            <person name="Maeda T."/>
            <person name="Schwartz J.A."/>
            <person name="Shigenobu S."/>
            <person name="Lundholm N."/>
            <person name="Nishiyama T."/>
            <person name="Yang H."/>
            <person name="Hasebe M."/>
            <person name="Li S."/>
            <person name="Pierce S.K."/>
            <person name="Wang J."/>
        </authorList>
    </citation>
    <scope>NUCLEOTIDE SEQUENCE [LARGE SCALE GENOMIC DNA]</scope>
    <source>
        <strain evidence="4">EC2010</strain>
        <tissue evidence="4">Whole organism of an adult</tissue>
    </source>
</reference>
<gene>
    <name evidence="4" type="ORF">EGW08_005757</name>
</gene>
<evidence type="ECO:0000259" key="3">
    <source>
        <dbReference type="Pfam" id="PF21599"/>
    </source>
</evidence>
<dbReference type="Proteomes" id="UP000271974">
    <property type="component" value="Unassembled WGS sequence"/>
</dbReference>
<dbReference type="PANTHER" id="PTHR34487:SF1">
    <property type="entry name" value="ACYL-ACP THIOESTERASE"/>
    <property type="match status" value="1"/>
</dbReference>
<feature type="domain" description="ZSWIM3 N-terminal" evidence="3">
    <location>
        <begin position="5"/>
        <end position="116"/>
    </location>
</feature>
<dbReference type="InterPro" id="IPR048325">
    <property type="entry name" value="ZSWIM3_N"/>
</dbReference>
<evidence type="ECO:0000313" key="4">
    <source>
        <dbReference type="EMBL" id="RUS86507.1"/>
    </source>
</evidence>
<evidence type="ECO:0000256" key="1">
    <source>
        <dbReference type="SAM" id="MobiDB-lite"/>
    </source>
</evidence>
<feature type="region of interest" description="Disordered" evidence="1">
    <location>
        <begin position="448"/>
        <end position="473"/>
    </location>
</feature>
<dbReference type="InterPro" id="IPR029069">
    <property type="entry name" value="HotDog_dom_sf"/>
</dbReference>
<feature type="compositionally biased region" description="Polar residues" evidence="1">
    <location>
        <begin position="457"/>
        <end position="472"/>
    </location>
</feature>
<feature type="domain" description="Acyl-ACP thioesterase-like C-terminal" evidence="2">
    <location>
        <begin position="398"/>
        <end position="447"/>
    </location>
</feature>
<name>A0A433TY76_ELYCH</name>
<dbReference type="PANTHER" id="PTHR34487">
    <property type="entry name" value="ACYL-ACP THIOESTERASE"/>
    <property type="match status" value="1"/>
</dbReference>
<dbReference type="SUPFAM" id="SSF54637">
    <property type="entry name" value="Thioesterase/thiol ester dehydrase-isomerase"/>
    <property type="match status" value="1"/>
</dbReference>
<dbReference type="AlphaFoldDB" id="A0A433TY76"/>
<accession>A0A433TY76</accession>
<organism evidence="4 5">
    <name type="scientific">Elysia chlorotica</name>
    <name type="common">Eastern emerald elysia</name>
    <name type="synonym">Sea slug</name>
    <dbReference type="NCBI Taxonomy" id="188477"/>
    <lineage>
        <taxon>Eukaryota</taxon>
        <taxon>Metazoa</taxon>
        <taxon>Spiralia</taxon>
        <taxon>Lophotrochozoa</taxon>
        <taxon>Mollusca</taxon>
        <taxon>Gastropoda</taxon>
        <taxon>Heterobranchia</taxon>
        <taxon>Euthyneura</taxon>
        <taxon>Panpulmonata</taxon>
        <taxon>Sacoglossa</taxon>
        <taxon>Placobranchoidea</taxon>
        <taxon>Plakobranchidae</taxon>
        <taxon>Elysia</taxon>
    </lineage>
</organism>
<evidence type="ECO:0000259" key="2">
    <source>
        <dbReference type="Pfam" id="PF20791"/>
    </source>
</evidence>
<dbReference type="Gene3D" id="3.10.129.10">
    <property type="entry name" value="Hotdog Thioesterase"/>
    <property type="match status" value="1"/>
</dbReference>
<proteinExistence type="predicted"/>
<dbReference type="Pfam" id="PF20791">
    <property type="entry name" value="Acyl-ACP_TE_C"/>
    <property type="match status" value="1"/>
</dbReference>
<dbReference type="EMBL" id="RQTK01000137">
    <property type="protein sequence ID" value="RUS86507.1"/>
    <property type="molecule type" value="Genomic_DNA"/>
</dbReference>
<evidence type="ECO:0000313" key="5">
    <source>
        <dbReference type="Proteomes" id="UP000271974"/>
    </source>
</evidence>
<dbReference type="STRING" id="188477.A0A433TY76"/>
<comment type="caution">
    <text evidence="4">The sequence shown here is derived from an EMBL/GenBank/DDBJ whole genome shotgun (WGS) entry which is preliminary data.</text>
</comment>
<dbReference type="Pfam" id="PF21599">
    <property type="entry name" value="ZSWIM3_N"/>
    <property type="match status" value="1"/>
</dbReference>
<dbReference type="InterPro" id="IPR049427">
    <property type="entry name" value="Acyl-ACP_TE_C"/>
</dbReference>
<sequence length="552" mass="63083">MASLRLNQVFFSWEEFFETVSKYCAETYQPFVKSSCKTCSQANKYVKPGQRMYPPEMGYVYYRYSCTHAGTFKTAGSGKRETKSNKQGCEAKILASLDRKDKTKIVVKQINEEHNHEISPLLFESYVQQRQLSKSEKAIAEELVRLNIPSKTLQIEMSRLSGKRLIVQDLHNIRKAVRLKDKLAAASGTDGQLDVHQVETAGRSETVSTLPSLHKAHSSANAEARDVKTNDNPRYVTFTRPGIPDWCFDLHTNAPSLMSLVGVIEDCWVFSLAQRISEPFEHTLIFNRELRKDGYMNFQTDYEMNMAQAFYTDSLSKWPLRAKYAYGMHTSCFVTNFLELRGAASEDPMVRVTMCSAFVNSKTRKLVRSLPEWFKRTLDGKENLQKGLNIERLAPRPNETYRKKMMVLLSDIDGNKHTNYKVYIRGCYDALQHAITTKEMLRPIKIESATDGPSGEMTGTNPNVGNPSASANDSHKEVLPKWLTADIMKKGIKTLRAKFIKESLCGEEVTTHVWQERDKPLWVFFSMERETTNGNQVLFEMSLEYFGLMSNL</sequence>
<keyword evidence="5" id="KW-1185">Reference proteome</keyword>
<dbReference type="OrthoDB" id="6152485at2759"/>